<evidence type="ECO:0000313" key="1">
    <source>
        <dbReference type="EMBL" id="MDR6806834.1"/>
    </source>
</evidence>
<reference evidence="1 2" key="1">
    <citation type="submission" date="2023-07" db="EMBL/GenBank/DDBJ databases">
        <title>Sorghum-associated microbial communities from plants grown in Nebraska, USA.</title>
        <authorList>
            <person name="Schachtman D."/>
        </authorList>
    </citation>
    <scope>NUCLEOTIDE SEQUENCE [LARGE SCALE GENOMIC DNA]</scope>
    <source>
        <strain evidence="1 2">BE57</strain>
    </source>
</reference>
<accession>A0ABU1R091</accession>
<organism evidence="1 2">
    <name type="scientific">Dyadobacter fermentans</name>
    <dbReference type="NCBI Taxonomy" id="94254"/>
    <lineage>
        <taxon>Bacteria</taxon>
        <taxon>Pseudomonadati</taxon>
        <taxon>Bacteroidota</taxon>
        <taxon>Cytophagia</taxon>
        <taxon>Cytophagales</taxon>
        <taxon>Spirosomataceae</taxon>
        <taxon>Dyadobacter</taxon>
    </lineage>
</organism>
<comment type="caution">
    <text evidence="1">The sequence shown here is derived from an EMBL/GenBank/DDBJ whole genome shotgun (WGS) entry which is preliminary data.</text>
</comment>
<dbReference type="RefSeq" id="WP_309986243.1">
    <property type="nucleotide sequence ID" value="NZ_JAVDTI010000003.1"/>
</dbReference>
<sequence>MNETIMLPVEYLGASHELPLTIVPLGYTYQLHIEVEGKTLIFEKDDQGEYRVIDTANNSGAVSKGFVAAIVATLQAL</sequence>
<name>A0ABU1R091_9BACT</name>
<proteinExistence type="predicted"/>
<evidence type="ECO:0000313" key="2">
    <source>
        <dbReference type="Proteomes" id="UP001264980"/>
    </source>
</evidence>
<keyword evidence="2" id="KW-1185">Reference proteome</keyword>
<protein>
    <submittedName>
        <fullName evidence="1">Uncharacterized protein</fullName>
    </submittedName>
</protein>
<dbReference type="EMBL" id="JAVDTI010000003">
    <property type="protein sequence ID" value="MDR6806834.1"/>
    <property type="molecule type" value="Genomic_DNA"/>
</dbReference>
<dbReference type="Proteomes" id="UP001264980">
    <property type="component" value="Unassembled WGS sequence"/>
</dbReference>
<gene>
    <name evidence="1" type="ORF">J2W84_003882</name>
</gene>